<dbReference type="GeneID" id="24138199"/>
<evidence type="ECO:0008006" key="4">
    <source>
        <dbReference type="Google" id="ProtNLM"/>
    </source>
</evidence>
<dbReference type="OrthoDB" id="623670at2759"/>
<name>A0A067BMQ3_SAPPC</name>
<keyword evidence="1" id="KW-0732">Signal</keyword>
<dbReference type="AlphaFoldDB" id="A0A067BMQ3"/>
<proteinExistence type="predicted"/>
<keyword evidence="3" id="KW-1185">Reference proteome</keyword>
<evidence type="ECO:0000256" key="1">
    <source>
        <dbReference type="SAM" id="SignalP"/>
    </source>
</evidence>
<protein>
    <recommendedName>
        <fullName evidence="4">Secreted protein</fullName>
    </recommendedName>
</protein>
<dbReference type="KEGG" id="spar:SPRG_16585"/>
<gene>
    <name evidence="2" type="ORF">SPRG_16585</name>
</gene>
<dbReference type="EMBL" id="KK583510">
    <property type="protein sequence ID" value="KDO18030.1"/>
    <property type="molecule type" value="Genomic_DNA"/>
</dbReference>
<dbReference type="Proteomes" id="UP000030745">
    <property type="component" value="Unassembled WGS sequence"/>
</dbReference>
<organism evidence="2 3">
    <name type="scientific">Saprolegnia parasitica (strain CBS 223.65)</name>
    <dbReference type="NCBI Taxonomy" id="695850"/>
    <lineage>
        <taxon>Eukaryota</taxon>
        <taxon>Sar</taxon>
        <taxon>Stramenopiles</taxon>
        <taxon>Oomycota</taxon>
        <taxon>Saprolegniomycetes</taxon>
        <taxon>Saprolegniales</taxon>
        <taxon>Saprolegniaceae</taxon>
        <taxon>Saprolegnia</taxon>
    </lineage>
</organism>
<sequence length="128" mass="13098">MQLLTLLAAALATVQAAVPILVNLAVESHVGVDCPGIRGRWPASTLFCGSPKPPGANVYTPSCDKSMAVSYLGKKVSCVISFQASGVGLTKGAYVELEPKAYKVLTGTTNGGQLKGATCTGVCNVARN</sequence>
<feature type="chain" id="PRO_5001637724" description="Secreted protein" evidence="1">
    <location>
        <begin position="17"/>
        <end position="128"/>
    </location>
</feature>
<evidence type="ECO:0000313" key="2">
    <source>
        <dbReference type="EMBL" id="KDO18030.1"/>
    </source>
</evidence>
<feature type="signal peptide" evidence="1">
    <location>
        <begin position="1"/>
        <end position="16"/>
    </location>
</feature>
<accession>A0A067BMQ3</accession>
<evidence type="ECO:0000313" key="3">
    <source>
        <dbReference type="Proteomes" id="UP000030745"/>
    </source>
</evidence>
<reference evidence="2 3" key="1">
    <citation type="journal article" date="2013" name="PLoS Genet.">
        <title>Distinctive expansion of potential virulence genes in the genome of the oomycete fish pathogen Saprolegnia parasitica.</title>
        <authorList>
            <person name="Jiang R.H."/>
            <person name="de Bruijn I."/>
            <person name="Haas B.J."/>
            <person name="Belmonte R."/>
            <person name="Lobach L."/>
            <person name="Christie J."/>
            <person name="van den Ackerveken G."/>
            <person name="Bottin A."/>
            <person name="Bulone V."/>
            <person name="Diaz-Moreno S.M."/>
            <person name="Dumas B."/>
            <person name="Fan L."/>
            <person name="Gaulin E."/>
            <person name="Govers F."/>
            <person name="Grenville-Briggs L.J."/>
            <person name="Horner N.R."/>
            <person name="Levin J.Z."/>
            <person name="Mammella M."/>
            <person name="Meijer H.J."/>
            <person name="Morris P."/>
            <person name="Nusbaum C."/>
            <person name="Oome S."/>
            <person name="Phillips A.J."/>
            <person name="van Rooyen D."/>
            <person name="Rzeszutek E."/>
            <person name="Saraiva M."/>
            <person name="Secombes C.J."/>
            <person name="Seidl M.F."/>
            <person name="Snel B."/>
            <person name="Stassen J.H."/>
            <person name="Sykes S."/>
            <person name="Tripathy S."/>
            <person name="van den Berg H."/>
            <person name="Vega-Arreguin J.C."/>
            <person name="Wawra S."/>
            <person name="Young S.K."/>
            <person name="Zeng Q."/>
            <person name="Dieguez-Uribeondo J."/>
            <person name="Russ C."/>
            <person name="Tyler B.M."/>
            <person name="van West P."/>
        </authorList>
    </citation>
    <scope>NUCLEOTIDE SEQUENCE [LARGE SCALE GENOMIC DNA]</scope>
    <source>
        <strain evidence="2 3">CBS 223.65</strain>
    </source>
</reference>
<dbReference type="VEuPathDB" id="FungiDB:SPRG_16585"/>
<dbReference type="RefSeq" id="XP_012211260.1">
    <property type="nucleotide sequence ID" value="XM_012355870.1"/>
</dbReference>